<dbReference type="Gramene" id="mRNA:HanXRQr2_Chr17g0829761">
    <property type="protein sequence ID" value="mRNA:HanXRQr2_Chr17g0829761"/>
    <property type="gene ID" value="HanXRQr2_Chr17g0829761"/>
</dbReference>
<accession>A0A251RV64</accession>
<evidence type="ECO:0000313" key="5">
    <source>
        <dbReference type="Proteomes" id="UP000215914"/>
    </source>
</evidence>
<evidence type="ECO:0000313" key="3">
    <source>
        <dbReference type="EMBL" id="KAF5757701.1"/>
    </source>
</evidence>
<name>A0A251RV64_HELAN</name>
<dbReference type="GO" id="GO:0010088">
    <property type="term" value="P:phloem development"/>
    <property type="evidence" value="ECO:0007669"/>
    <property type="project" value="InterPro"/>
</dbReference>
<feature type="domain" description="Sieve element occlusion N-terminal" evidence="1">
    <location>
        <begin position="20"/>
        <end position="303"/>
    </location>
</feature>
<dbReference type="Proteomes" id="UP000215914">
    <property type="component" value="Chromosome 17"/>
</dbReference>
<evidence type="ECO:0000259" key="2">
    <source>
        <dbReference type="Pfam" id="PF14577"/>
    </source>
</evidence>
<sequence>MATSRTRRARGDRHMFSSADDNAMMKNILATHSPDGTSIDVIPLLQIIEDIMHRARPDASHHGSQAELDAIVDSVLYNDVNEMLEVMALTINKVSCEISCKCIGGGDAHATTTGIFNMLSNYGWDAKAVITLAAFAVNYGEFWLVAQLYTANPLAKSLAHLKQLPSVLEHGESLKPRFSAVTSLIKAMLDVTHCIIKFKELPEQYISPDTPELVIATTHIPTAVYWIIRSIVSCASILINLIGMGHEHITTTTEAWELSSLAHKISNIHDHLKHHLDLCNHHINEKKHVEAYLTLLRIMDTPHLDNMKPLKHLIYLKDDQLPLYESSTKNRVSIEILRKKIVLLLISDLDLRPEELSVLDQMYREARQDPTRPESQYEVVWLPVVTNHNTTPWTEENQIKFEGLRNMMPWYSVFHPSLLDPAVIKYIKEVWHFNQKPMLVVMDPQGRIVNTNALHMMWIWGSVAFPFTSLREEALWREETWRIELLADSIEPMIFNWVADGKYICLYGGEDIDWIRKFTTTAQTVARRAGIQLEMLYVGKSNPREKVRKNNDIIRAENLSYVLDLTLIWFFWVRLESMLHSKLQHGKSFDEDLILREINVMLTYDGNNQGWAVICRGSDDWMKRVNGETILTSLNKYDEWMDEAAGDKGFLVALNDHLEANRPPHHCNRLILPGTAGSVPERVVCAECGRSMERFFLYQCCTD</sequence>
<dbReference type="InParanoid" id="A0A251RV64"/>
<evidence type="ECO:0000313" key="4">
    <source>
        <dbReference type="EMBL" id="OTF88111.1"/>
    </source>
</evidence>
<dbReference type="AlphaFoldDB" id="A0A251RV64"/>
<dbReference type="PANTHER" id="PTHR33232:SF20">
    <property type="entry name" value="PROTEIN SIEVE ELEMENT OCCLUSION B-LIKE"/>
    <property type="match status" value="1"/>
</dbReference>
<keyword evidence="5" id="KW-1185">Reference proteome</keyword>
<dbReference type="STRING" id="4232.A0A251RV64"/>
<dbReference type="EMBL" id="CM007906">
    <property type="protein sequence ID" value="OTF88111.1"/>
    <property type="molecule type" value="Genomic_DNA"/>
</dbReference>
<proteinExistence type="predicted"/>
<dbReference type="OrthoDB" id="1854460at2759"/>
<dbReference type="Pfam" id="PF14576">
    <property type="entry name" value="SEO_N"/>
    <property type="match status" value="1"/>
</dbReference>
<gene>
    <name evidence="4" type="ORF">HannXRQ_Chr17g0569461</name>
    <name evidence="3" type="ORF">HanXRQr2_Chr17g0829761</name>
</gene>
<reference evidence="4" key="2">
    <citation type="submission" date="2017-02" db="EMBL/GenBank/DDBJ databases">
        <title>Sunflower complete genome.</title>
        <authorList>
            <person name="Langlade N."/>
            <person name="Munos S."/>
        </authorList>
    </citation>
    <scope>NUCLEOTIDE SEQUENCE [LARGE SCALE GENOMIC DNA]</scope>
    <source>
        <tissue evidence="4">Leaves</tissue>
    </source>
</reference>
<evidence type="ECO:0000259" key="1">
    <source>
        <dbReference type="Pfam" id="PF14576"/>
    </source>
</evidence>
<feature type="domain" description="Sieve element occlusion C-terminal" evidence="2">
    <location>
        <begin position="471"/>
        <end position="702"/>
    </location>
</feature>
<dbReference type="Pfam" id="PF14577">
    <property type="entry name" value="SEO_C"/>
    <property type="match status" value="1"/>
</dbReference>
<dbReference type="InterPro" id="IPR027942">
    <property type="entry name" value="SEO_N"/>
</dbReference>
<dbReference type="InterPro" id="IPR039299">
    <property type="entry name" value="SEOA"/>
</dbReference>
<dbReference type="Gene3D" id="3.40.30.10">
    <property type="entry name" value="Glutaredoxin"/>
    <property type="match status" value="1"/>
</dbReference>
<dbReference type="InterPro" id="IPR027944">
    <property type="entry name" value="SEO_C"/>
</dbReference>
<dbReference type="PANTHER" id="PTHR33232">
    <property type="entry name" value="PROTEIN SIEVE ELEMENT OCCLUSION B-LIKE"/>
    <property type="match status" value="1"/>
</dbReference>
<organism evidence="4 5">
    <name type="scientific">Helianthus annuus</name>
    <name type="common">Common sunflower</name>
    <dbReference type="NCBI Taxonomy" id="4232"/>
    <lineage>
        <taxon>Eukaryota</taxon>
        <taxon>Viridiplantae</taxon>
        <taxon>Streptophyta</taxon>
        <taxon>Embryophyta</taxon>
        <taxon>Tracheophyta</taxon>
        <taxon>Spermatophyta</taxon>
        <taxon>Magnoliopsida</taxon>
        <taxon>eudicotyledons</taxon>
        <taxon>Gunneridae</taxon>
        <taxon>Pentapetalae</taxon>
        <taxon>asterids</taxon>
        <taxon>campanulids</taxon>
        <taxon>Asterales</taxon>
        <taxon>Asteraceae</taxon>
        <taxon>Asteroideae</taxon>
        <taxon>Heliantheae alliance</taxon>
        <taxon>Heliantheae</taxon>
        <taxon>Helianthus</taxon>
    </lineage>
</organism>
<dbReference type="OMA" id="AIHIDNM"/>
<protein>
    <submittedName>
        <fullName evidence="3">Sieve element occlusion</fullName>
    </submittedName>
</protein>
<reference evidence="3" key="3">
    <citation type="submission" date="2020-06" db="EMBL/GenBank/DDBJ databases">
        <title>Helianthus annuus Genome sequencing and assembly Release 2.</title>
        <authorList>
            <person name="Gouzy J."/>
            <person name="Langlade N."/>
            <person name="Munos S."/>
        </authorList>
    </citation>
    <scope>NUCLEOTIDE SEQUENCE</scope>
    <source>
        <tissue evidence="3">Leaves</tissue>
    </source>
</reference>
<dbReference type="EMBL" id="MNCJ02000332">
    <property type="protein sequence ID" value="KAF5757701.1"/>
    <property type="molecule type" value="Genomic_DNA"/>
</dbReference>
<reference evidence="3 5" key="1">
    <citation type="journal article" date="2017" name="Nature">
        <title>The sunflower genome provides insights into oil metabolism, flowering and Asterid evolution.</title>
        <authorList>
            <person name="Badouin H."/>
            <person name="Gouzy J."/>
            <person name="Grassa C.J."/>
            <person name="Murat F."/>
            <person name="Staton S.E."/>
            <person name="Cottret L."/>
            <person name="Lelandais-Briere C."/>
            <person name="Owens G.L."/>
            <person name="Carrere S."/>
            <person name="Mayjonade B."/>
            <person name="Legrand L."/>
            <person name="Gill N."/>
            <person name="Kane N.C."/>
            <person name="Bowers J.E."/>
            <person name="Hubner S."/>
            <person name="Bellec A."/>
            <person name="Berard A."/>
            <person name="Berges H."/>
            <person name="Blanchet N."/>
            <person name="Boniface M.C."/>
            <person name="Brunel D."/>
            <person name="Catrice O."/>
            <person name="Chaidir N."/>
            <person name="Claudel C."/>
            <person name="Donnadieu C."/>
            <person name="Faraut T."/>
            <person name="Fievet G."/>
            <person name="Helmstetter N."/>
            <person name="King M."/>
            <person name="Knapp S.J."/>
            <person name="Lai Z."/>
            <person name="Le Paslier M.C."/>
            <person name="Lippi Y."/>
            <person name="Lorenzon L."/>
            <person name="Mandel J.R."/>
            <person name="Marage G."/>
            <person name="Marchand G."/>
            <person name="Marquand E."/>
            <person name="Bret-Mestries E."/>
            <person name="Morien E."/>
            <person name="Nambeesan S."/>
            <person name="Nguyen T."/>
            <person name="Pegot-Espagnet P."/>
            <person name="Pouilly N."/>
            <person name="Raftis F."/>
            <person name="Sallet E."/>
            <person name="Schiex T."/>
            <person name="Thomas J."/>
            <person name="Vandecasteele C."/>
            <person name="Vares D."/>
            <person name="Vear F."/>
            <person name="Vautrin S."/>
            <person name="Crespi M."/>
            <person name="Mangin B."/>
            <person name="Burke J.M."/>
            <person name="Salse J."/>
            <person name="Munos S."/>
            <person name="Vincourt P."/>
            <person name="Rieseberg L.H."/>
            <person name="Langlade N.B."/>
        </authorList>
    </citation>
    <scope>NUCLEOTIDE SEQUENCE [LARGE SCALE GENOMIC DNA]</scope>
    <source>
        <strain evidence="5">cv. SF193</strain>
        <tissue evidence="3">Leaves</tissue>
    </source>
</reference>